<dbReference type="EMBL" id="CP015136">
    <property type="protein sequence ID" value="AMY09916.1"/>
    <property type="molecule type" value="Genomic_DNA"/>
</dbReference>
<evidence type="ECO:0000313" key="2">
    <source>
        <dbReference type="Proteomes" id="UP000076079"/>
    </source>
</evidence>
<organism evidence="1 2">
    <name type="scientific">Luteitalea pratensis</name>
    <dbReference type="NCBI Taxonomy" id="1855912"/>
    <lineage>
        <taxon>Bacteria</taxon>
        <taxon>Pseudomonadati</taxon>
        <taxon>Acidobacteriota</taxon>
        <taxon>Vicinamibacteria</taxon>
        <taxon>Vicinamibacterales</taxon>
        <taxon>Vicinamibacteraceae</taxon>
        <taxon>Luteitalea</taxon>
    </lineage>
</organism>
<name>A0A143PNB2_LUTPR</name>
<sequence length="133" mass="14249">MWTALLMTAVLQAAPGATCRSVGLDPPRTWHFHRTGETWEVTHWRGTATKDSTRVALPSSASVQLTSEAVRVKARTSNGGIDVDLTGTAAQARLDIYVSYELEVNVDASLTPAIDDLNSDGPIGVRCEIASQP</sequence>
<keyword evidence="2" id="KW-1185">Reference proteome</keyword>
<reference evidence="2" key="2">
    <citation type="submission" date="2016-04" db="EMBL/GenBank/DDBJ databases">
        <title>First Complete Genome Sequence of a Subdivision 6 Acidobacterium.</title>
        <authorList>
            <person name="Huang S."/>
            <person name="Vieira S."/>
            <person name="Bunk B."/>
            <person name="Riedel T."/>
            <person name="Sproeer C."/>
            <person name="Overmann J."/>
        </authorList>
    </citation>
    <scope>NUCLEOTIDE SEQUENCE [LARGE SCALE GENOMIC DNA]</scope>
    <source>
        <strain evidence="2">DSM 100886 HEG_-6_39</strain>
    </source>
</reference>
<protein>
    <submittedName>
        <fullName evidence="1">Uncharacterized protein</fullName>
    </submittedName>
</protein>
<dbReference type="KEGG" id="abac:LuPra_03143"/>
<dbReference type="RefSeq" id="WP_157899251.1">
    <property type="nucleotide sequence ID" value="NZ_CP015136.1"/>
</dbReference>
<dbReference type="STRING" id="1855912.LuPra_03143"/>
<proteinExistence type="predicted"/>
<dbReference type="AlphaFoldDB" id="A0A143PNB2"/>
<accession>A0A143PNB2</accession>
<reference evidence="1 2" key="1">
    <citation type="journal article" date="2016" name="Genome Announc.">
        <title>First Complete Genome Sequence of a Subdivision 6 Acidobacterium Strain.</title>
        <authorList>
            <person name="Huang S."/>
            <person name="Vieira S."/>
            <person name="Bunk B."/>
            <person name="Riedel T."/>
            <person name="Sproer C."/>
            <person name="Overmann J."/>
        </authorList>
    </citation>
    <scope>NUCLEOTIDE SEQUENCE [LARGE SCALE GENOMIC DNA]</scope>
    <source>
        <strain evidence="2">DSM 100886 HEG_-6_39</strain>
    </source>
</reference>
<dbReference type="Proteomes" id="UP000076079">
    <property type="component" value="Chromosome"/>
</dbReference>
<evidence type="ECO:0000313" key="1">
    <source>
        <dbReference type="EMBL" id="AMY09916.1"/>
    </source>
</evidence>
<gene>
    <name evidence="1" type="ORF">LuPra_03143</name>
</gene>